<dbReference type="GO" id="GO:0022857">
    <property type="term" value="F:transmembrane transporter activity"/>
    <property type="evidence" value="ECO:0007669"/>
    <property type="project" value="InterPro"/>
</dbReference>
<dbReference type="PANTHER" id="PTHR23542">
    <property type="match status" value="1"/>
</dbReference>
<proteinExistence type="predicted"/>
<keyword evidence="1" id="KW-1133">Transmembrane helix</keyword>
<sequence length="408" mass="41238">MLKSYRPLFSIPHLPNLFVWSLAARLQVAGLPIGVTFLVADWTGSYALAGVVTATLTVGTAVAGPLRGRMADRGRVDRLVAVCGLVYSAGLLALALLPGSLWWAAVPLTLVTGLFMPPANQVGRALWPRLTSGPDRTTMYAAEATFQELLFVVGPLMAAAAVGWGGGRAAVLLMGATSLVGALGFAAAIRRAGVAAAPVPTGGGRAARGRRSLLLRPELTVLIAVCTLLVGGLAAVDLVIVAWARELGSPGHAGGLAAVWALGSLVGGLVAGGLHGTPRIPRRAFSAAFGTALLIPLLPPLTELPTPWLLSPVLFAAGLAIAPTLAAVTERLGDAAPEDRRAEAFGWMSTGITTGVALSAPLTGWLVDAGGVASAVAGGAVLILAAAVLTLRVPQPGPHGTLGTVRAA</sequence>
<feature type="transmembrane region" description="Helical" evidence="1">
    <location>
        <begin position="46"/>
        <end position="66"/>
    </location>
</feature>
<dbReference type="Proteomes" id="UP000295281">
    <property type="component" value="Unassembled WGS sequence"/>
</dbReference>
<feature type="transmembrane region" description="Helical" evidence="1">
    <location>
        <begin position="308"/>
        <end position="332"/>
    </location>
</feature>
<dbReference type="InterPro" id="IPR011701">
    <property type="entry name" value="MFS"/>
</dbReference>
<feature type="transmembrane region" description="Helical" evidence="1">
    <location>
        <begin position="219"/>
        <end position="244"/>
    </location>
</feature>
<dbReference type="Pfam" id="PF07690">
    <property type="entry name" value="MFS_1"/>
    <property type="match status" value="1"/>
</dbReference>
<dbReference type="SUPFAM" id="SSF103473">
    <property type="entry name" value="MFS general substrate transporter"/>
    <property type="match status" value="1"/>
</dbReference>
<dbReference type="InterPro" id="IPR036259">
    <property type="entry name" value="MFS_trans_sf"/>
</dbReference>
<dbReference type="AlphaFoldDB" id="A0A4V3D7Q2"/>
<keyword evidence="1" id="KW-0472">Membrane</keyword>
<feature type="transmembrane region" description="Helical" evidence="1">
    <location>
        <begin position="372"/>
        <end position="391"/>
    </location>
</feature>
<feature type="transmembrane region" description="Helical" evidence="1">
    <location>
        <begin position="78"/>
        <end position="95"/>
    </location>
</feature>
<feature type="transmembrane region" description="Helical" evidence="1">
    <location>
        <begin position="140"/>
        <end position="164"/>
    </location>
</feature>
<feature type="transmembrane region" description="Helical" evidence="1">
    <location>
        <begin position="250"/>
        <end position="272"/>
    </location>
</feature>
<name>A0A4V3D7Q2_9ACTN</name>
<dbReference type="OrthoDB" id="9180256at2"/>
<feature type="transmembrane region" description="Helical" evidence="1">
    <location>
        <begin position="170"/>
        <end position="189"/>
    </location>
</feature>
<feature type="transmembrane region" description="Helical" evidence="1">
    <location>
        <begin position="284"/>
        <end position="302"/>
    </location>
</feature>
<evidence type="ECO:0000256" key="1">
    <source>
        <dbReference type="SAM" id="Phobius"/>
    </source>
</evidence>
<dbReference type="RefSeq" id="WP_133742579.1">
    <property type="nucleotide sequence ID" value="NZ_SNYN01000017.1"/>
</dbReference>
<keyword evidence="3" id="KW-1185">Reference proteome</keyword>
<evidence type="ECO:0000313" key="3">
    <source>
        <dbReference type="Proteomes" id="UP000295281"/>
    </source>
</evidence>
<protein>
    <submittedName>
        <fullName evidence="2">Putative MFS family arabinose efflux permease</fullName>
    </submittedName>
</protein>
<dbReference type="EMBL" id="SNYN01000017">
    <property type="protein sequence ID" value="TDQ48757.1"/>
    <property type="molecule type" value="Genomic_DNA"/>
</dbReference>
<comment type="caution">
    <text evidence="2">The sequence shown here is derived from an EMBL/GenBank/DDBJ whole genome shotgun (WGS) entry which is preliminary data.</text>
</comment>
<evidence type="ECO:0000313" key="2">
    <source>
        <dbReference type="EMBL" id="TDQ48757.1"/>
    </source>
</evidence>
<accession>A0A4V3D7Q2</accession>
<dbReference type="Gene3D" id="1.20.1250.20">
    <property type="entry name" value="MFS general substrate transporter like domains"/>
    <property type="match status" value="2"/>
</dbReference>
<keyword evidence="1" id="KW-0812">Transmembrane</keyword>
<gene>
    <name evidence="2" type="ORF">EV190_11712</name>
</gene>
<organism evidence="2 3">
    <name type="scientific">Actinorugispora endophytica</name>
    <dbReference type="NCBI Taxonomy" id="1605990"/>
    <lineage>
        <taxon>Bacteria</taxon>
        <taxon>Bacillati</taxon>
        <taxon>Actinomycetota</taxon>
        <taxon>Actinomycetes</taxon>
        <taxon>Streptosporangiales</taxon>
        <taxon>Nocardiopsidaceae</taxon>
        <taxon>Actinorugispora</taxon>
    </lineage>
</organism>
<feature type="transmembrane region" description="Helical" evidence="1">
    <location>
        <begin position="101"/>
        <end position="119"/>
    </location>
</feature>
<dbReference type="PANTHER" id="PTHR23542:SF1">
    <property type="entry name" value="MAJOR FACILITATOR SUPERFAMILY (MFS) PROFILE DOMAIN-CONTAINING PROTEIN"/>
    <property type="match status" value="1"/>
</dbReference>
<feature type="transmembrane region" description="Helical" evidence="1">
    <location>
        <begin position="344"/>
        <end position="366"/>
    </location>
</feature>
<reference evidence="2 3" key="1">
    <citation type="submission" date="2019-03" db="EMBL/GenBank/DDBJ databases">
        <title>Genomic Encyclopedia of Type Strains, Phase IV (KMG-IV): sequencing the most valuable type-strain genomes for metagenomic binning, comparative biology and taxonomic classification.</title>
        <authorList>
            <person name="Goeker M."/>
        </authorList>
    </citation>
    <scope>NUCLEOTIDE SEQUENCE [LARGE SCALE GENOMIC DNA]</scope>
    <source>
        <strain evidence="2 3">DSM 46770</strain>
    </source>
</reference>